<comment type="caution">
    <text evidence="2">The sequence shown here is derived from an EMBL/GenBank/DDBJ whole genome shotgun (WGS) entry which is preliminary data.</text>
</comment>
<proteinExistence type="predicted"/>
<sequence length="165" mass="18394">MTAVLTIRRDGLKLPILFIIKGEPGGLIEKSVFKTYPSGHYYAIQKKAWMDASRVEGESVLILDNFECHVSKEALETSQVVGFNVVPLPANATSHCQPLDVSIMAPFKRHLRDLWIAEDISEAEGGDQVPAKVKRITLINRAMKAWDMVTPEEVRGSFFKAIPKS</sequence>
<dbReference type="Pfam" id="PF03184">
    <property type="entry name" value="DDE_1"/>
    <property type="match status" value="1"/>
</dbReference>
<protein>
    <recommendedName>
        <fullName evidence="1">DDE-1 domain-containing protein</fullName>
    </recommendedName>
</protein>
<dbReference type="EMBL" id="QUTI01023480">
    <property type="protein sequence ID" value="RLO07395.1"/>
    <property type="molecule type" value="Genomic_DNA"/>
</dbReference>
<evidence type="ECO:0000313" key="3">
    <source>
        <dbReference type="Proteomes" id="UP000275652"/>
    </source>
</evidence>
<name>A0A9X8E0P6_APHAT</name>
<dbReference type="Proteomes" id="UP000275652">
    <property type="component" value="Unassembled WGS sequence"/>
</dbReference>
<evidence type="ECO:0000313" key="2">
    <source>
        <dbReference type="EMBL" id="RLO07395.1"/>
    </source>
</evidence>
<accession>A0A9X8E0P6</accession>
<feature type="domain" description="DDE-1" evidence="1">
    <location>
        <begin position="48"/>
        <end position="158"/>
    </location>
</feature>
<evidence type="ECO:0000259" key="1">
    <source>
        <dbReference type="Pfam" id="PF03184"/>
    </source>
</evidence>
<organism evidence="2 3">
    <name type="scientific">Aphanomyces astaci</name>
    <name type="common">Crayfish plague agent</name>
    <dbReference type="NCBI Taxonomy" id="112090"/>
    <lineage>
        <taxon>Eukaryota</taxon>
        <taxon>Sar</taxon>
        <taxon>Stramenopiles</taxon>
        <taxon>Oomycota</taxon>
        <taxon>Saprolegniomycetes</taxon>
        <taxon>Saprolegniales</taxon>
        <taxon>Verrucalvaceae</taxon>
        <taxon>Aphanomyces</taxon>
    </lineage>
</organism>
<dbReference type="AlphaFoldDB" id="A0A9X8E0P6"/>
<dbReference type="InterPro" id="IPR004875">
    <property type="entry name" value="DDE_SF_endonuclease_dom"/>
</dbReference>
<dbReference type="GO" id="GO:0003676">
    <property type="term" value="F:nucleic acid binding"/>
    <property type="evidence" value="ECO:0007669"/>
    <property type="project" value="InterPro"/>
</dbReference>
<gene>
    <name evidence="2" type="ORF">DYB28_000452</name>
</gene>
<reference evidence="2 3" key="1">
    <citation type="journal article" date="2018" name="J. Invertebr. Pathol.">
        <title>New genotyping method for the causative agent of crayfish plague (Aphanomyces astaci) based on whole genome data.</title>
        <authorList>
            <person name="Minardi D."/>
            <person name="Studholme D.J."/>
            <person name="van der Giezen M."/>
            <person name="Pretto T."/>
            <person name="Oidtmann B."/>
        </authorList>
    </citation>
    <scope>NUCLEOTIDE SEQUENCE [LARGE SCALE GENOMIC DNA]</scope>
    <source>
        <strain evidence="2 3">KB13</strain>
    </source>
</reference>